<evidence type="ECO:0000256" key="5">
    <source>
        <dbReference type="ARBA" id="ARBA00022490"/>
    </source>
</evidence>
<evidence type="ECO:0000256" key="12">
    <source>
        <dbReference type="ARBA" id="ARBA00032213"/>
    </source>
</evidence>
<dbReference type="AlphaFoldDB" id="A0A451D5I5"/>
<evidence type="ECO:0000256" key="7">
    <source>
        <dbReference type="ARBA" id="ARBA00022556"/>
    </source>
</evidence>
<dbReference type="FunFam" id="3.10.129.10:FF:000001">
    <property type="entry name" value="3-hydroxyacyl-[acyl-carrier-protein] dehydratase FabZ"/>
    <property type="match status" value="1"/>
</dbReference>
<accession>A0A451D5I5</accession>
<dbReference type="PANTHER" id="PTHR30272:SF1">
    <property type="entry name" value="3-HYDROXYACYL-[ACYL-CARRIER-PROTEIN] DEHYDRATASE"/>
    <property type="match status" value="1"/>
</dbReference>
<evidence type="ECO:0000256" key="6">
    <source>
        <dbReference type="ARBA" id="ARBA00022516"/>
    </source>
</evidence>
<evidence type="ECO:0000256" key="11">
    <source>
        <dbReference type="ARBA" id="ARBA00029890"/>
    </source>
</evidence>
<keyword evidence="13" id="KW-1133">Transmembrane helix</keyword>
<comment type="function">
    <text evidence="10">Involved in unsaturated fatty acids biosynthesis. Catalyzes the dehydration of short chain beta-hydroxyacyl-ACPs and long chain saturated and unsaturated beta-hydroxyacyl-ACPs.</text>
</comment>
<evidence type="ECO:0000256" key="8">
    <source>
        <dbReference type="ARBA" id="ARBA00023098"/>
    </source>
</evidence>
<name>A0A451D5I5_9GAMM</name>
<keyword evidence="8" id="KW-0443">Lipid metabolism</keyword>
<dbReference type="Pfam" id="PF07977">
    <property type="entry name" value="FabA"/>
    <property type="match status" value="1"/>
</dbReference>
<dbReference type="InterPro" id="IPR013114">
    <property type="entry name" value="FabA_FabZ"/>
</dbReference>
<evidence type="ECO:0000256" key="2">
    <source>
        <dbReference type="ARBA" id="ARBA00009174"/>
    </source>
</evidence>
<keyword evidence="7" id="KW-0441">Lipid A biosynthesis</keyword>
<dbReference type="GO" id="GO:0016020">
    <property type="term" value="C:membrane"/>
    <property type="evidence" value="ECO:0007669"/>
    <property type="project" value="GOC"/>
</dbReference>
<dbReference type="EC" id="4.2.1.59" evidence="3"/>
<evidence type="ECO:0000313" key="15">
    <source>
        <dbReference type="Proteomes" id="UP000294380"/>
    </source>
</evidence>
<sequence length="154" mass="18022">MNDIQDSKYTCSINDILRILPHRFPFLLIDKILDFKKKIYICTLKNITVNDFFFFGHFPKKLIFPGVLIVESIAQSSGLLLFYHKTNNYVKKKICYLTGIYNTRFIRPVYPGDQMIIKIFFKKQLCSIYLFKGIVMVKKNIVCQSTISLAVCDK</sequence>
<keyword evidence="9 14" id="KW-0456">Lyase</keyword>
<evidence type="ECO:0000313" key="14">
    <source>
        <dbReference type="EMBL" id="VFP81072.1"/>
    </source>
</evidence>
<keyword evidence="5" id="KW-0963">Cytoplasm</keyword>
<keyword evidence="13" id="KW-0472">Membrane</keyword>
<reference evidence="14 15" key="1">
    <citation type="submission" date="2019-02" db="EMBL/GenBank/DDBJ databases">
        <authorList>
            <person name="Manzano-Marin A."/>
            <person name="Manzano-Marin A."/>
        </authorList>
    </citation>
    <scope>NUCLEOTIDE SEQUENCE [LARGE SCALE GENOMIC DNA]</scope>
    <source>
        <strain evidence="14 15">BuCikochiana</strain>
    </source>
</reference>
<gene>
    <name evidence="14" type="primary">fabZ</name>
    <name evidence="14" type="ORF">BUCIKOCA2762_154</name>
</gene>
<evidence type="ECO:0000256" key="13">
    <source>
        <dbReference type="SAM" id="Phobius"/>
    </source>
</evidence>
<dbReference type="GO" id="GO:0005737">
    <property type="term" value="C:cytoplasm"/>
    <property type="evidence" value="ECO:0007669"/>
    <property type="project" value="UniProtKB-SubCell"/>
</dbReference>
<dbReference type="PANTHER" id="PTHR30272">
    <property type="entry name" value="3-HYDROXYACYL-[ACYL-CARRIER-PROTEIN] DEHYDRATASE"/>
    <property type="match status" value="1"/>
</dbReference>
<dbReference type="SUPFAM" id="SSF54637">
    <property type="entry name" value="Thioesterase/thiol ester dehydrase-isomerase"/>
    <property type="match status" value="1"/>
</dbReference>
<dbReference type="NCBIfam" id="NF000582">
    <property type="entry name" value="PRK00006.1"/>
    <property type="match status" value="1"/>
</dbReference>
<comment type="subcellular location">
    <subcellularLocation>
        <location evidence="1">Cytoplasm</location>
    </subcellularLocation>
</comment>
<evidence type="ECO:0000256" key="1">
    <source>
        <dbReference type="ARBA" id="ARBA00004496"/>
    </source>
</evidence>
<evidence type="ECO:0000256" key="3">
    <source>
        <dbReference type="ARBA" id="ARBA00013167"/>
    </source>
</evidence>
<evidence type="ECO:0000256" key="4">
    <source>
        <dbReference type="ARBA" id="ARBA00017176"/>
    </source>
</evidence>
<proteinExistence type="inferred from homology"/>
<comment type="similarity">
    <text evidence="2">Belongs to the thioester dehydratase family. FabZ subfamily.</text>
</comment>
<dbReference type="GO" id="GO:0009245">
    <property type="term" value="P:lipid A biosynthetic process"/>
    <property type="evidence" value="ECO:0007669"/>
    <property type="project" value="UniProtKB-KW"/>
</dbReference>
<protein>
    <recommendedName>
        <fullName evidence="4">3-hydroxyacyl-[acyl-carrier-protein] dehydratase FabZ</fullName>
        <ecNumber evidence="3">4.2.1.59</ecNumber>
    </recommendedName>
    <alternativeName>
        <fullName evidence="11">(3R)-hydroxymyristoyl-[acyl-carrier-protein] dehydratase</fullName>
    </alternativeName>
    <alternativeName>
        <fullName evidence="12">Beta-hydroxyacyl-ACP dehydratase</fullName>
    </alternativeName>
</protein>
<dbReference type="Proteomes" id="UP000294380">
    <property type="component" value="Chromosome"/>
</dbReference>
<evidence type="ECO:0000256" key="9">
    <source>
        <dbReference type="ARBA" id="ARBA00023239"/>
    </source>
</evidence>
<dbReference type="GO" id="GO:0019171">
    <property type="term" value="F:(3R)-hydroxyacyl-[acyl-carrier-protein] dehydratase activity"/>
    <property type="evidence" value="ECO:0007669"/>
    <property type="project" value="UniProtKB-EC"/>
</dbReference>
<organism evidence="14 15">
    <name type="scientific">Buchnera aphidicola</name>
    <name type="common">Cinara kochiana kochiana</name>
    <dbReference type="NCBI Taxonomy" id="2518976"/>
    <lineage>
        <taxon>Bacteria</taxon>
        <taxon>Pseudomonadati</taxon>
        <taxon>Pseudomonadota</taxon>
        <taxon>Gammaproteobacteria</taxon>
        <taxon>Enterobacterales</taxon>
        <taxon>Erwiniaceae</taxon>
        <taxon>Buchnera</taxon>
    </lineage>
</organism>
<feature type="transmembrane region" description="Helical" evidence="13">
    <location>
        <begin position="62"/>
        <end position="83"/>
    </location>
</feature>
<dbReference type="EMBL" id="LR217707">
    <property type="protein sequence ID" value="VFP81072.1"/>
    <property type="molecule type" value="Genomic_DNA"/>
</dbReference>
<dbReference type="CDD" id="cd01288">
    <property type="entry name" value="FabZ"/>
    <property type="match status" value="1"/>
</dbReference>
<dbReference type="Gene3D" id="3.10.129.10">
    <property type="entry name" value="Hotdog Thioesterase"/>
    <property type="match status" value="1"/>
</dbReference>
<dbReference type="InterPro" id="IPR029069">
    <property type="entry name" value="HotDog_dom_sf"/>
</dbReference>
<keyword evidence="6" id="KW-0444">Lipid biosynthesis</keyword>
<keyword evidence="13" id="KW-0812">Transmembrane</keyword>
<evidence type="ECO:0000256" key="10">
    <source>
        <dbReference type="ARBA" id="ARBA00025049"/>
    </source>
</evidence>